<gene>
    <name evidence="2" type="ORF">HGM15179_017531</name>
</gene>
<accession>A0A8K1G0V1</accession>
<dbReference type="EMBL" id="SWJQ01001037">
    <property type="protein sequence ID" value="TRZ09577.1"/>
    <property type="molecule type" value="Genomic_DNA"/>
</dbReference>
<proteinExistence type="predicted"/>
<evidence type="ECO:0000256" key="1">
    <source>
        <dbReference type="SAM" id="MobiDB-lite"/>
    </source>
</evidence>
<evidence type="ECO:0000313" key="3">
    <source>
        <dbReference type="Proteomes" id="UP000796761"/>
    </source>
</evidence>
<organism evidence="2 3">
    <name type="scientific">Zosterops borbonicus</name>
    <dbReference type="NCBI Taxonomy" id="364589"/>
    <lineage>
        <taxon>Eukaryota</taxon>
        <taxon>Metazoa</taxon>
        <taxon>Chordata</taxon>
        <taxon>Craniata</taxon>
        <taxon>Vertebrata</taxon>
        <taxon>Euteleostomi</taxon>
        <taxon>Archelosauria</taxon>
        <taxon>Archosauria</taxon>
        <taxon>Dinosauria</taxon>
        <taxon>Saurischia</taxon>
        <taxon>Theropoda</taxon>
        <taxon>Coelurosauria</taxon>
        <taxon>Aves</taxon>
        <taxon>Neognathae</taxon>
        <taxon>Neoaves</taxon>
        <taxon>Telluraves</taxon>
        <taxon>Australaves</taxon>
        <taxon>Passeriformes</taxon>
        <taxon>Sylvioidea</taxon>
        <taxon>Zosteropidae</taxon>
        <taxon>Zosterops</taxon>
    </lineage>
</organism>
<evidence type="ECO:0000313" key="2">
    <source>
        <dbReference type="EMBL" id="TRZ09577.1"/>
    </source>
</evidence>
<dbReference type="Proteomes" id="UP000796761">
    <property type="component" value="Unassembled WGS sequence"/>
</dbReference>
<dbReference type="AlphaFoldDB" id="A0A8K1G0V1"/>
<sequence>MPSHGLFLPFHGVTLPIPWSDPAIPRTFPTIPRSDPTIPRVSHPSQHSRDARDDIGQPMLHPTSTSPQDREQNSQSVAPLQLPAQEHHGQEPSEDDEGVLEHLEAGGAGHVQHYGKTAGKVLRVCWKLPKTLRFMEYGEILYFPK</sequence>
<feature type="region of interest" description="Disordered" evidence="1">
    <location>
        <begin position="26"/>
        <end position="104"/>
    </location>
</feature>
<feature type="compositionally biased region" description="Polar residues" evidence="1">
    <location>
        <begin position="62"/>
        <end position="78"/>
    </location>
</feature>
<reference evidence="2" key="1">
    <citation type="submission" date="2019-04" db="EMBL/GenBank/DDBJ databases">
        <title>Genome assembly of Zosterops borbonicus 15179.</title>
        <authorList>
            <person name="Leroy T."/>
            <person name="Anselmetti Y."/>
            <person name="Tilak M.-K."/>
            <person name="Nabholz B."/>
        </authorList>
    </citation>
    <scope>NUCLEOTIDE SEQUENCE</scope>
    <source>
        <strain evidence="2">HGM_15179</strain>
        <tissue evidence="2">Muscle</tissue>
    </source>
</reference>
<keyword evidence="3" id="KW-1185">Reference proteome</keyword>
<protein>
    <submittedName>
        <fullName evidence="2">Uncharacterized protein</fullName>
    </submittedName>
</protein>
<comment type="caution">
    <text evidence="2">The sequence shown here is derived from an EMBL/GenBank/DDBJ whole genome shotgun (WGS) entry which is preliminary data.</text>
</comment>
<name>A0A8K1G0V1_9PASS</name>